<dbReference type="Proteomes" id="UP001596071">
    <property type="component" value="Unassembled WGS sequence"/>
</dbReference>
<dbReference type="Pfam" id="PF01522">
    <property type="entry name" value="Polysacc_deac_1"/>
    <property type="match status" value="1"/>
</dbReference>
<feature type="transmembrane region" description="Helical" evidence="4">
    <location>
        <begin position="12"/>
        <end position="34"/>
    </location>
</feature>
<reference evidence="7" key="1">
    <citation type="journal article" date="2019" name="Int. J. Syst. Evol. Microbiol.">
        <title>The Global Catalogue of Microorganisms (GCM) 10K type strain sequencing project: providing services to taxonomists for standard genome sequencing and annotation.</title>
        <authorList>
            <consortium name="The Broad Institute Genomics Platform"/>
            <consortium name="The Broad Institute Genome Sequencing Center for Infectious Disease"/>
            <person name="Wu L."/>
            <person name="Ma J."/>
        </authorList>
    </citation>
    <scope>NUCLEOTIDE SEQUENCE [LARGE SCALE GENOMIC DNA]</scope>
    <source>
        <strain evidence="7">KACC 11299</strain>
    </source>
</reference>
<feature type="region of interest" description="Disordered" evidence="3">
    <location>
        <begin position="276"/>
        <end position="329"/>
    </location>
</feature>
<feature type="compositionally biased region" description="Basic and acidic residues" evidence="3">
    <location>
        <begin position="276"/>
        <end position="286"/>
    </location>
</feature>
<evidence type="ECO:0000313" key="6">
    <source>
        <dbReference type="EMBL" id="MFC5604375.1"/>
    </source>
</evidence>
<dbReference type="PROSITE" id="PS51677">
    <property type="entry name" value="NODB"/>
    <property type="match status" value="1"/>
</dbReference>
<dbReference type="EMBL" id="JBHSNP010000028">
    <property type="protein sequence ID" value="MFC5604375.1"/>
    <property type="molecule type" value="Genomic_DNA"/>
</dbReference>
<dbReference type="Pfam" id="PF11738">
    <property type="entry name" value="DUF3298"/>
    <property type="match status" value="1"/>
</dbReference>
<evidence type="ECO:0000259" key="5">
    <source>
        <dbReference type="PROSITE" id="PS51677"/>
    </source>
</evidence>
<proteinExistence type="predicted"/>
<feature type="compositionally biased region" description="Acidic residues" evidence="3">
    <location>
        <begin position="287"/>
        <end position="322"/>
    </location>
</feature>
<keyword evidence="2" id="KW-0378">Hydrolase</keyword>
<dbReference type="PANTHER" id="PTHR10587">
    <property type="entry name" value="GLYCOSYL TRANSFERASE-RELATED"/>
    <property type="match status" value="1"/>
</dbReference>
<keyword evidence="7" id="KW-1185">Reference proteome</keyword>
<dbReference type="PANTHER" id="PTHR10587:SF133">
    <property type="entry name" value="CHITIN DEACETYLASE 1-RELATED"/>
    <property type="match status" value="1"/>
</dbReference>
<evidence type="ECO:0000313" key="7">
    <source>
        <dbReference type="Proteomes" id="UP001596071"/>
    </source>
</evidence>
<keyword evidence="4" id="KW-1133">Transmembrane helix</keyword>
<keyword evidence="4" id="KW-0812">Transmembrane</keyword>
<evidence type="ECO:0000256" key="2">
    <source>
        <dbReference type="ARBA" id="ARBA00022801"/>
    </source>
</evidence>
<comment type="caution">
    <text evidence="6">The sequence shown here is derived from an EMBL/GenBank/DDBJ whole genome shotgun (WGS) entry which is preliminary data.</text>
</comment>
<feature type="domain" description="NodB homology" evidence="5">
    <location>
        <begin position="332"/>
        <end position="506"/>
    </location>
</feature>
<evidence type="ECO:0000256" key="3">
    <source>
        <dbReference type="SAM" id="MobiDB-lite"/>
    </source>
</evidence>
<dbReference type="InterPro" id="IPR037126">
    <property type="entry name" value="PdaC/RsiV-like_sf"/>
</dbReference>
<sequence length="516" mass="57819">MIRKRHKARSVWIDITFSLAIILLTLSAIFLVFMTETGQTASQPDKKESSGAPTAPIETEEIDSNYPGIKIITKTSNDKNAPFAIQYPQTIHNTFNTEVKKYIDEVEASYLETMIEKKRLGETTTGELNISYETLPHSSGNYSFVLVNSSSFSDMESGKMEIRSFHLNSETGESFSIRDLFAADANRLETLASLVRTAILKDVSLKGHLIENELEKYTEPVWMNYRNFAITDDALIIYFDENTIAESLAGPPIVSLPIDNVKEYFASSFKLEIKEDTGETADKDSTEEAIEESGSDNSVDESSEQDVEEDGEAVVEKEEEAEVSPPADTVRKKVALTFDDGPDPKVTRQILETLHKHDAKATFFMLGSRVEYYPDIVNEVKEAGHELGNHTWNHADLTKLAPERIAKEIDKTSAIIEQVTGQKVEAFRPPYGAVNKAVHNMTGLPIVLWDVDTLDWKYRDPARLVQKVKENVKDGSIILMHDIHQSTADGLDAVLTYLENEGYEFVTVKDLEESTP</sequence>
<name>A0ABW0U0S8_9BACL</name>
<evidence type="ECO:0000256" key="4">
    <source>
        <dbReference type="SAM" id="Phobius"/>
    </source>
</evidence>
<evidence type="ECO:0000256" key="1">
    <source>
        <dbReference type="ARBA" id="ARBA00022723"/>
    </source>
</evidence>
<dbReference type="Gene3D" id="3.20.20.370">
    <property type="entry name" value="Glycoside hydrolase/deacetylase"/>
    <property type="match status" value="1"/>
</dbReference>
<organism evidence="6 7">
    <name type="scientific">Sporosarcina koreensis</name>
    <dbReference type="NCBI Taxonomy" id="334735"/>
    <lineage>
        <taxon>Bacteria</taxon>
        <taxon>Bacillati</taxon>
        <taxon>Bacillota</taxon>
        <taxon>Bacilli</taxon>
        <taxon>Bacillales</taxon>
        <taxon>Caryophanaceae</taxon>
        <taxon>Sporosarcina</taxon>
    </lineage>
</organism>
<dbReference type="InterPro" id="IPR011330">
    <property type="entry name" value="Glyco_hydro/deAcase_b/a-brl"/>
</dbReference>
<keyword evidence="4" id="KW-0472">Membrane</keyword>
<dbReference type="CDD" id="cd10954">
    <property type="entry name" value="CE4_CtAXE_like"/>
    <property type="match status" value="1"/>
</dbReference>
<dbReference type="SUPFAM" id="SSF88713">
    <property type="entry name" value="Glycoside hydrolase/deacetylase"/>
    <property type="match status" value="1"/>
</dbReference>
<gene>
    <name evidence="6" type="ORF">ACFPTP_14180</name>
</gene>
<dbReference type="InterPro" id="IPR002509">
    <property type="entry name" value="NODB_dom"/>
</dbReference>
<accession>A0ABW0U0S8</accession>
<protein>
    <submittedName>
        <fullName evidence="6">Polysaccharide deacetylase family protein</fullName>
    </submittedName>
</protein>
<dbReference type="InterPro" id="IPR021729">
    <property type="entry name" value="DUF3298"/>
</dbReference>
<dbReference type="RefSeq" id="WP_381446093.1">
    <property type="nucleotide sequence ID" value="NZ_JBHSNP010000028.1"/>
</dbReference>
<keyword evidence="1" id="KW-0479">Metal-binding</keyword>
<dbReference type="InterPro" id="IPR050248">
    <property type="entry name" value="Polysacc_deacetylase_ArnD"/>
</dbReference>
<dbReference type="Gene3D" id="3.90.640.20">
    <property type="entry name" value="Heat-shock cognate protein, ATPase"/>
    <property type="match status" value="1"/>
</dbReference>